<accession>A0ABV8PJR0</accession>
<organism evidence="2 3">
    <name type="scientific">Flagellimonas marina</name>
    <dbReference type="NCBI Taxonomy" id="1775168"/>
    <lineage>
        <taxon>Bacteria</taxon>
        <taxon>Pseudomonadati</taxon>
        <taxon>Bacteroidota</taxon>
        <taxon>Flavobacteriia</taxon>
        <taxon>Flavobacteriales</taxon>
        <taxon>Flavobacteriaceae</taxon>
        <taxon>Flagellimonas</taxon>
    </lineage>
</organism>
<comment type="caution">
    <text evidence="2">The sequence shown here is derived from an EMBL/GenBank/DDBJ whole genome shotgun (WGS) entry which is preliminary data.</text>
</comment>
<name>A0ABV8PJR0_9FLAO</name>
<sequence>MSKQVFCSVILALLIFSQWNYGQINGASATHQESPLIMEGYDFPTFDGLSNYAWFKVNLALTQKTEFSIGGEHYRRLFADRFTIPIQLKQYLDERTYILGGYQREWDLMNGGKGRPNPMPREDVFFGIGHDVRPNMMLEAKMVTPMGDPKFYSIGLEGVKNSFKLGTRLKF</sequence>
<keyword evidence="1" id="KW-0732">Signal</keyword>
<evidence type="ECO:0000313" key="3">
    <source>
        <dbReference type="Proteomes" id="UP001595841"/>
    </source>
</evidence>
<protein>
    <recommendedName>
        <fullName evidence="4">Outer membrane protein beta-barrel domain-containing protein</fullName>
    </recommendedName>
</protein>
<dbReference type="Proteomes" id="UP001595841">
    <property type="component" value="Unassembled WGS sequence"/>
</dbReference>
<evidence type="ECO:0000256" key="1">
    <source>
        <dbReference type="SAM" id="SignalP"/>
    </source>
</evidence>
<proteinExistence type="predicted"/>
<evidence type="ECO:0008006" key="4">
    <source>
        <dbReference type="Google" id="ProtNLM"/>
    </source>
</evidence>
<feature type="signal peptide" evidence="1">
    <location>
        <begin position="1"/>
        <end position="22"/>
    </location>
</feature>
<reference evidence="3" key="1">
    <citation type="journal article" date="2019" name="Int. J. Syst. Evol. Microbiol.">
        <title>The Global Catalogue of Microorganisms (GCM) 10K type strain sequencing project: providing services to taxonomists for standard genome sequencing and annotation.</title>
        <authorList>
            <consortium name="The Broad Institute Genomics Platform"/>
            <consortium name="The Broad Institute Genome Sequencing Center for Infectious Disease"/>
            <person name="Wu L."/>
            <person name="Ma J."/>
        </authorList>
    </citation>
    <scope>NUCLEOTIDE SEQUENCE [LARGE SCALE GENOMIC DNA]</scope>
    <source>
        <strain evidence="3">CGMCC 1.15774</strain>
    </source>
</reference>
<feature type="chain" id="PRO_5045573688" description="Outer membrane protein beta-barrel domain-containing protein" evidence="1">
    <location>
        <begin position="23"/>
        <end position="171"/>
    </location>
</feature>
<keyword evidence="3" id="KW-1185">Reference proteome</keyword>
<evidence type="ECO:0000313" key="2">
    <source>
        <dbReference type="EMBL" id="MFC4219121.1"/>
    </source>
</evidence>
<dbReference type="EMBL" id="JBHSCL010000003">
    <property type="protein sequence ID" value="MFC4219121.1"/>
    <property type="molecule type" value="Genomic_DNA"/>
</dbReference>
<gene>
    <name evidence="2" type="ORF">ACFOWS_03205</name>
</gene>
<dbReference type="RefSeq" id="WP_379762524.1">
    <property type="nucleotide sequence ID" value="NZ_JBHSCL010000003.1"/>
</dbReference>